<evidence type="ECO:0000256" key="1">
    <source>
        <dbReference type="ARBA" id="ARBA00022691"/>
    </source>
</evidence>
<dbReference type="InterPro" id="IPR058240">
    <property type="entry name" value="rSAM_sf"/>
</dbReference>
<evidence type="ECO:0000313" key="6">
    <source>
        <dbReference type="EMBL" id="MFA1557477.1"/>
    </source>
</evidence>
<keyword evidence="3" id="KW-0408">Iron</keyword>
<dbReference type="EMBL" id="JAXCEH010000021">
    <property type="protein sequence ID" value="MFA1557477.1"/>
    <property type="molecule type" value="Genomic_DNA"/>
</dbReference>
<dbReference type="CDD" id="cd01335">
    <property type="entry name" value="Radical_SAM"/>
    <property type="match status" value="1"/>
</dbReference>
<protein>
    <submittedName>
        <fullName evidence="6">Radical SAM protein</fullName>
    </submittedName>
</protein>
<keyword evidence="2" id="KW-0479">Metal-binding</keyword>
<comment type="caution">
    <text evidence="6">The sequence shown here is derived from an EMBL/GenBank/DDBJ whole genome shotgun (WGS) entry which is preliminary data.</text>
</comment>
<name>A0ABV4R3K5_9ACTN</name>
<dbReference type="InterPro" id="IPR007197">
    <property type="entry name" value="rSAM"/>
</dbReference>
<dbReference type="Proteomes" id="UP001569904">
    <property type="component" value="Unassembled WGS sequence"/>
</dbReference>
<keyword evidence="1" id="KW-0949">S-adenosyl-L-methionine</keyword>
<dbReference type="SFLD" id="SFLDS00029">
    <property type="entry name" value="Radical_SAM"/>
    <property type="match status" value="1"/>
</dbReference>
<keyword evidence="4" id="KW-0411">Iron-sulfur</keyword>
<dbReference type="Pfam" id="PF04055">
    <property type="entry name" value="Radical_SAM"/>
    <property type="match status" value="1"/>
</dbReference>
<gene>
    <name evidence="6" type="ORF">SM436_27670</name>
</gene>
<proteinExistence type="predicted"/>
<evidence type="ECO:0000256" key="3">
    <source>
        <dbReference type="ARBA" id="ARBA00023004"/>
    </source>
</evidence>
<dbReference type="SUPFAM" id="SSF102114">
    <property type="entry name" value="Radical SAM enzymes"/>
    <property type="match status" value="1"/>
</dbReference>
<dbReference type="Gene3D" id="3.20.20.70">
    <property type="entry name" value="Aldolase class I"/>
    <property type="match status" value="1"/>
</dbReference>
<evidence type="ECO:0000313" key="7">
    <source>
        <dbReference type="Proteomes" id="UP001569904"/>
    </source>
</evidence>
<evidence type="ECO:0000256" key="2">
    <source>
        <dbReference type="ARBA" id="ARBA00022723"/>
    </source>
</evidence>
<sequence length="266" mass="29650">MITVPKIEMHLAHACTLRCTGCAHYADHGLPGVLPLQDGAAWLTGWGARIRPVTFSFLGGEPLLNRRVPDFLRLARGLWPRARLRLVSNGLLLHRKPELWDVLGETGTTLTVSVHSRDDAYLARLRPNLELARARAAEIGFRLEERDSVEGWYKLYRGSGAAMEPFTDGDPRASWTACTTRHCVTLQDNALWKCPPLAHLPLVASRHGLGDRPSWQPYLRYRPLPLTATADEIRAFFARGPESFCGMCPARHTHFTKSVTGAPAPF</sequence>
<organism evidence="6 7">
    <name type="scientific">Actinomadura chokoriensis</name>
    <dbReference type="NCBI Taxonomy" id="454156"/>
    <lineage>
        <taxon>Bacteria</taxon>
        <taxon>Bacillati</taxon>
        <taxon>Actinomycetota</taxon>
        <taxon>Actinomycetes</taxon>
        <taxon>Streptosporangiales</taxon>
        <taxon>Thermomonosporaceae</taxon>
        <taxon>Actinomadura</taxon>
    </lineage>
</organism>
<evidence type="ECO:0000256" key="4">
    <source>
        <dbReference type="ARBA" id="ARBA00023014"/>
    </source>
</evidence>
<accession>A0ABV4R3K5</accession>
<reference evidence="6 7" key="1">
    <citation type="submission" date="2023-11" db="EMBL/GenBank/DDBJ databases">
        <title>Actinomadura monticuli sp. nov., isolated from volcanic ash.</title>
        <authorList>
            <person name="Lee S.D."/>
            <person name="Yang H."/>
            <person name="Kim I.S."/>
        </authorList>
    </citation>
    <scope>NUCLEOTIDE SEQUENCE [LARGE SCALE GENOMIC DNA]</scope>
    <source>
        <strain evidence="6 7">DSM 45346</strain>
    </source>
</reference>
<keyword evidence="7" id="KW-1185">Reference proteome</keyword>
<feature type="domain" description="Radical SAM core" evidence="5">
    <location>
        <begin position="12"/>
        <end position="128"/>
    </location>
</feature>
<dbReference type="InterPro" id="IPR013785">
    <property type="entry name" value="Aldolase_TIM"/>
</dbReference>
<dbReference type="RefSeq" id="WP_371944222.1">
    <property type="nucleotide sequence ID" value="NZ_JAXCEH010000021.1"/>
</dbReference>
<evidence type="ECO:0000259" key="5">
    <source>
        <dbReference type="Pfam" id="PF04055"/>
    </source>
</evidence>